<dbReference type="InterPro" id="IPR036345">
    <property type="entry name" value="ExoRNase_PH_dom2_sf"/>
</dbReference>
<dbReference type="SUPFAM" id="SSF54211">
    <property type="entry name" value="Ribosomal protein S5 domain 2-like"/>
    <property type="match status" value="2"/>
</dbReference>
<dbReference type="SUPFAM" id="SSF54791">
    <property type="entry name" value="Eukaryotic type KH-domain (KH-domain type I)"/>
    <property type="match status" value="1"/>
</dbReference>
<keyword evidence="4 8" id="KW-0548">Nucleotidyltransferase</keyword>
<dbReference type="Proteomes" id="UP000326354">
    <property type="component" value="Chromosome"/>
</dbReference>
<comment type="similarity">
    <text evidence="1 8">Belongs to the polyribonucleotide nucleotidyltransferase family.</text>
</comment>
<dbReference type="GO" id="GO:0004654">
    <property type="term" value="F:polyribonucleotide nucleotidyltransferase activity"/>
    <property type="evidence" value="ECO:0007669"/>
    <property type="project" value="UniProtKB-UniRule"/>
</dbReference>
<dbReference type="FunFam" id="3.30.230.70:FF:000002">
    <property type="entry name" value="Polyribonucleotide nucleotidyltransferase"/>
    <property type="match status" value="1"/>
</dbReference>
<dbReference type="FunFam" id="2.40.50.140:FF:000189">
    <property type="entry name" value="Polyribonucleotide nucleotidyltransferase, putative"/>
    <property type="match status" value="1"/>
</dbReference>
<comment type="subcellular location">
    <subcellularLocation>
        <location evidence="8">Cytoplasm</location>
    </subcellularLocation>
</comment>
<dbReference type="InterPro" id="IPR012340">
    <property type="entry name" value="NA-bd_OB-fold"/>
</dbReference>
<dbReference type="PANTHER" id="PTHR11252">
    <property type="entry name" value="POLYRIBONUCLEOTIDE NUCLEOTIDYLTRANSFERASE"/>
    <property type="match status" value="1"/>
</dbReference>
<accession>A0A5S9F4H5</accession>
<evidence type="ECO:0000256" key="6">
    <source>
        <dbReference type="ARBA" id="ARBA00022842"/>
    </source>
</evidence>
<dbReference type="InterPro" id="IPR015847">
    <property type="entry name" value="ExoRNase_PH_dom2"/>
</dbReference>
<dbReference type="NCBIfam" id="NF008805">
    <property type="entry name" value="PRK11824.1"/>
    <property type="match status" value="1"/>
</dbReference>
<dbReference type="Pfam" id="PF00575">
    <property type="entry name" value="S1"/>
    <property type="match status" value="1"/>
</dbReference>
<dbReference type="PANTHER" id="PTHR11252:SF0">
    <property type="entry name" value="POLYRIBONUCLEOTIDE NUCLEOTIDYLTRANSFERASE 1, MITOCHONDRIAL"/>
    <property type="match status" value="1"/>
</dbReference>
<dbReference type="PROSITE" id="PS50126">
    <property type="entry name" value="S1"/>
    <property type="match status" value="1"/>
</dbReference>
<dbReference type="Pfam" id="PF00013">
    <property type="entry name" value="KH_1"/>
    <property type="match status" value="1"/>
</dbReference>
<dbReference type="CDD" id="cd11364">
    <property type="entry name" value="RNase_PH_PNPase_2"/>
    <property type="match status" value="1"/>
</dbReference>
<comment type="cofactor">
    <cofactor evidence="8">
        <name>Mg(2+)</name>
        <dbReference type="ChEBI" id="CHEBI:18420"/>
    </cofactor>
</comment>
<dbReference type="InterPro" id="IPR004088">
    <property type="entry name" value="KH_dom_type_1"/>
</dbReference>
<dbReference type="GO" id="GO:0006396">
    <property type="term" value="P:RNA processing"/>
    <property type="evidence" value="ECO:0007669"/>
    <property type="project" value="InterPro"/>
</dbReference>
<keyword evidence="5 8" id="KW-0479">Metal-binding</keyword>
<dbReference type="GO" id="GO:0006402">
    <property type="term" value="P:mRNA catabolic process"/>
    <property type="evidence" value="ECO:0007669"/>
    <property type="project" value="UniProtKB-UniRule"/>
</dbReference>
<dbReference type="NCBIfam" id="TIGR03591">
    <property type="entry name" value="polynuc_phos"/>
    <property type="match status" value="1"/>
</dbReference>
<dbReference type="Gene3D" id="2.40.50.140">
    <property type="entry name" value="Nucleic acid-binding proteins"/>
    <property type="match status" value="1"/>
</dbReference>
<dbReference type="GO" id="GO:0003723">
    <property type="term" value="F:RNA binding"/>
    <property type="evidence" value="ECO:0007669"/>
    <property type="project" value="UniProtKB-UniRule"/>
</dbReference>
<evidence type="ECO:0000313" key="10">
    <source>
        <dbReference type="EMBL" id="BBM85113.1"/>
    </source>
</evidence>
<evidence type="ECO:0000256" key="1">
    <source>
        <dbReference type="ARBA" id="ARBA00007404"/>
    </source>
</evidence>
<dbReference type="Pfam" id="PF03726">
    <property type="entry name" value="PNPase"/>
    <property type="match status" value="1"/>
</dbReference>
<evidence type="ECO:0000256" key="2">
    <source>
        <dbReference type="ARBA" id="ARBA00022490"/>
    </source>
</evidence>
<dbReference type="PIRSF" id="PIRSF005499">
    <property type="entry name" value="PNPase"/>
    <property type="match status" value="1"/>
</dbReference>
<dbReference type="Gene3D" id="3.30.230.70">
    <property type="entry name" value="GHMP Kinase, N-terminal domain"/>
    <property type="match status" value="2"/>
</dbReference>
<dbReference type="CDD" id="cd04472">
    <property type="entry name" value="S1_PNPase"/>
    <property type="match status" value="1"/>
</dbReference>
<dbReference type="Gene3D" id="3.30.1370.10">
    <property type="entry name" value="K Homology domain, type 1"/>
    <property type="match status" value="1"/>
</dbReference>
<proteinExistence type="inferred from homology"/>
<feature type="binding site" evidence="8">
    <location>
        <position position="489"/>
    </location>
    <ligand>
        <name>Mg(2+)</name>
        <dbReference type="ChEBI" id="CHEBI:18420"/>
    </ligand>
</feature>
<dbReference type="SMART" id="SM00322">
    <property type="entry name" value="KH"/>
    <property type="match status" value="1"/>
</dbReference>
<dbReference type="SMART" id="SM00316">
    <property type="entry name" value="S1"/>
    <property type="match status" value="1"/>
</dbReference>
<dbReference type="Pfam" id="PF01138">
    <property type="entry name" value="RNase_PH"/>
    <property type="match status" value="2"/>
</dbReference>
<organism evidence="10 11">
    <name type="scientific">Uabimicrobium amorphum</name>
    <dbReference type="NCBI Taxonomy" id="2596890"/>
    <lineage>
        <taxon>Bacteria</taxon>
        <taxon>Pseudomonadati</taxon>
        <taxon>Planctomycetota</taxon>
        <taxon>Candidatus Uabimicrobiia</taxon>
        <taxon>Candidatus Uabimicrobiales</taxon>
        <taxon>Candidatus Uabimicrobiaceae</taxon>
        <taxon>Candidatus Uabimicrobium</taxon>
    </lineage>
</organism>
<dbReference type="HAMAP" id="MF_01595">
    <property type="entry name" value="PNPase"/>
    <property type="match status" value="1"/>
</dbReference>
<dbReference type="InterPro" id="IPR004087">
    <property type="entry name" value="KH_dom"/>
</dbReference>
<dbReference type="KEGG" id="uam:UABAM_03476"/>
<gene>
    <name evidence="8" type="primary">pnp</name>
    <name evidence="10" type="ORF">UABAM_03476</name>
</gene>
<dbReference type="GO" id="GO:0005829">
    <property type="term" value="C:cytosol"/>
    <property type="evidence" value="ECO:0007669"/>
    <property type="project" value="TreeGrafter"/>
</dbReference>
<keyword evidence="7 8" id="KW-0694">RNA-binding</keyword>
<dbReference type="CDD" id="cd02393">
    <property type="entry name" value="KH-I_PNPase"/>
    <property type="match status" value="1"/>
</dbReference>
<dbReference type="FunFam" id="3.30.230.70:FF:000001">
    <property type="entry name" value="Polyribonucleotide nucleotidyltransferase"/>
    <property type="match status" value="1"/>
</dbReference>
<protein>
    <recommendedName>
        <fullName evidence="8">Polyribonucleotide nucleotidyltransferase</fullName>
        <ecNumber evidence="8">2.7.7.8</ecNumber>
    </recommendedName>
    <alternativeName>
        <fullName evidence="8">Polynucleotide phosphorylase</fullName>
        <shortName evidence="8">PNPase</shortName>
    </alternativeName>
</protein>
<evidence type="ECO:0000256" key="3">
    <source>
        <dbReference type="ARBA" id="ARBA00022679"/>
    </source>
</evidence>
<comment type="function">
    <text evidence="8">Involved in mRNA degradation. Catalyzes the phosphorolysis of single-stranded polyribonucleotides processively in the 3'- to 5'-direction.</text>
</comment>
<evidence type="ECO:0000256" key="7">
    <source>
        <dbReference type="ARBA" id="ARBA00022884"/>
    </source>
</evidence>
<dbReference type="PROSITE" id="PS50084">
    <property type="entry name" value="KH_TYPE_1"/>
    <property type="match status" value="1"/>
</dbReference>
<evidence type="ECO:0000256" key="4">
    <source>
        <dbReference type="ARBA" id="ARBA00022695"/>
    </source>
</evidence>
<comment type="catalytic activity">
    <reaction evidence="8">
        <text>RNA(n+1) + phosphate = RNA(n) + a ribonucleoside 5'-diphosphate</text>
        <dbReference type="Rhea" id="RHEA:22096"/>
        <dbReference type="Rhea" id="RHEA-COMP:14527"/>
        <dbReference type="Rhea" id="RHEA-COMP:17342"/>
        <dbReference type="ChEBI" id="CHEBI:43474"/>
        <dbReference type="ChEBI" id="CHEBI:57930"/>
        <dbReference type="ChEBI" id="CHEBI:140395"/>
        <dbReference type="EC" id="2.7.7.8"/>
    </reaction>
</comment>
<dbReference type="InterPro" id="IPR036612">
    <property type="entry name" value="KH_dom_type_1_sf"/>
</dbReference>
<evidence type="ECO:0000313" key="11">
    <source>
        <dbReference type="Proteomes" id="UP000326354"/>
    </source>
</evidence>
<evidence type="ECO:0000256" key="5">
    <source>
        <dbReference type="ARBA" id="ARBA00022723"/>
    </source>
</evidence>
<keyword evidence="6 8" id="KW-0460">Magnesium</keyword>
<dbReference type="EMBL" id="AP019860">
    <property type="protein sequence ID" value="BBM85113.1"/>
    <property type="molecule type" value="Genomic_DNA"/>
</dbReference>
<dbReference type="InterPro" id="IPR003029">
    <property type="entry name" value="S1_domain"/>
</dbReference>
<dbReference type="GO" id="GO:0000287">
    <property type="term" value="F:magnesium ion binding"/>
    <property type="evidence" value="ECO:0007669"/>
    <property type="project" value="UniProtKB-UniRule"/>
</dbReference>
<dbReference type="SUPFAM" id="SSF55666">
    <property type="entry name" value="Ribonuclease PH domain 2-like"/>
    <property type="match status" value="2"/>
</dbReference>
<dbReference type="GO" id="GO:0000175">
    <property type="term" value="F:3'-5'-RNA exonuclease activity"/>
    <property type="evidence" value="ECO:0007669"/>
    <property type="project" value="TreeGrafter"/>
</dbReference>
<evidence type="ECO:0000259" key="9">
    <source>
        <dbReference type="PROSITE" id="PS50126"/>
    </source>
</evidence>
<reference evidence="10 11" key="1">
    <citation type="submission" date="2019-08" db="EMBL/GenBank/DDBJ databases">
        <title>Complete genome sequence of Candidatus Uab amorphum.</title>
        <authorList>
            <person name="Shiratori T."/>
            <person name="Suzuki S."/>
            <person name="Kakizawa Y."/>
            <person name="Ishida K."/>
        </authorList>
    </citation>
    <scope>NUCLEOTIDE SEQUENCE [LARGE SCALE GENOMIC DNA]</scope>
    <source>
        <strain evidence="10 11">SRT547</strain>
    </source>
</reference>
<dbReference type="EC" id="2.7.7.8" evidence="8"/>
<name>A0A5S9F4H5_UABAM</name>
<dbReference type="RefSeq" id="WP_151969233.1">
    <property type="nucleotide sequence ID" value="NZ_AP019860.1"/>
</dbReference>
<dbReference type="Pfam" id="PF03725">
    <property type="entry name" value="RNase_PH_C"/>
    <property type="match status" value="1"/>
</dbReference>
<keyword evidence="3 8" id="KW-0808">Transferase</keyword>
<dbReference type="InterPro" id="IPR027408">
    <property type="entry name" value="PNPase/RNase_PH_dom_sf"/>
</dbReference>
<dbReference type="FunFam" id="3.30.1370.10:FF:000001">
    <property type="entry name" value="Polyribonucleotide nucleotidyltransferase"/>
    <property type="match status" value="1"/>
</dbReference>
<keyword evidence="11" id="KW-1185">Reference proteome</keyword>
<dbReference type="InterPro" id="IPR012162">
    <property type="entry name" value="PNPase"/>
</dbReference>
<evidence type="ECO:0000256" key="8">
    <source>
        <dbReference type="HAMAP-Rule" id="MF_01595"/>
    </source>
</evidence>
<dbReference type="InterPro" id="IPR015848">
    <property type="entry name" value="PNPase_PH_RNA-bd_bac/org-type"/>
</dbReference>
<dbReference type="OrthoDB" id="9804305at2"/>
<keyword evidence="2 8" id="KW-0963">Cytoplasm</keyword>
<sequence>MKSTTIEIGGKSVTFEHGEIARQADGAVIVKQGGTVLLATVVAADKANESLGFFPLTVEYREKSAAAGKIPGGFIKRETRPQDREILASRLIDRSVRPLFPKAFLCETQVMVTVFSYDDDANPEPLAIMGAAAALHISDIPWAGPVCGVHIVKNGDSYSVLPTRQERETAQLDLMISCGKEGLIMAEGLAEEAQESDVLTALEKAQQAMQPFFDMVDAWQKEANVEKRICEEPEKPAQEMQDDIIGAVKEELLEAVLTKEKKKRSKNIKKVLSAHSEAFNEKYPEQEKDVAKILDDLHYNLVRDYMINEKKRIDGRDFASIRAITGKVGWLPNVHGSSIFTRGETQALVSCTLGTPDDQQLVESLAGERRERFLLHYNFPSYSVGEVRPLRGPGRREIGHGNLALRALTNILPAQKEFVYTVRLVSDISESNGSSSMATVCGGCLALMDAGVPISKPVAGIAMGLIQHNGETVVISDIMGDEDHLGDMDFKVTGSKEGITALQLDNKIGSLPFSILEKALQQAKDGRVHILDEMAKILSETRGDLSDLAPRIVSTTIRKDRIRSLIGPGGKNVQSIQEACNVNININSDNGEVQVYATNMQDCQKALKKIDEMVGDPEVGKIYRGKVTSVKDFGAFVKFFGEQEGLVHISELEKGRVQKVRDVVNEGDAIIVKVLGIDRGKIKLSRREALDAKESDLAN</sequence>
<feature type="domain" description="S1 motif" evidence="9">
    <location>
        <begin position="620"/>
        <end position="687"/>
    </location>
</feature>
<feature type="binding site" evidence="8">
    <location>
        <position position="483"/>
    </location>
    <ligand>
        <name>Mg(2+)</name>
        <dbReference type="ChEBI" id="CHEBI:18420"/>
    </ligand>
</feature>
<dbReference type="SUPFAM" id="SSF50249">
    <property type="entry name" value="Nucleic acid-binding proteins"/>
    <property type="match status" value="1"/>
</dbReference>
<dbReference type="InterPro" id="IPR036456">
    <property type="entry name" value="PNPase_PH_RNA-bd_sf"/>
</dbReference>
<dbReference type="InterPro" id="IPR020568">
    <property type="entry name" value="Ribosomal_Su5_D2-typ_SF"/>
</dbReference>
<dbReference type="AlphaFoldDB" id="A0A5S9F4H5"/>
<dbReference type="SUPFAM" id="SSF46915">
    <property type="entry name" value="Polynucleotide phosphorylase/guanosine pentaphosphate synthase (PNPase/GPSI), domain 3"/>
    <property type="match status" value="1"/>
</dbReference>
<dbReference type="InterPro" id="IPR001247">
    <property type="entry name" value="ExoRNase_PH_dom1"/>
</dbReference>